<keyword evidence="7" id="KW-0594">Phospholipid biosynthesis</keyword>
<proteinExistence type="inferred from homology"/>
<name>A0A1S8NK00_CLOSA</name>
<evidence type="ECO:0000313" key="10">
    <source>
        <dbReference type="EMBL" id="OOM16757.1"/>
    </source>
</evidence>
<feature type="domain" description="Phospholipid/glycerol acyltransferase" evidence="9">
    <location>
        <begin position="71"/>
        <end position="185"/>
    </location>
</feature>
<dbReference type="SUPFAM" id="SSF69593">
    <property type="entry name" value="Glycerol-3-phosphate (1)-acyltransferase"/>
    <property type="match status" value="1"/>
</dbReference>
<evidence type="ECO:0000256" key="3">
    <source>
        <dbReference type="ARBA" id="ARBA00022516"/>
    </source>
</evidence>
<dbReference type="NCBIfam" id="TIGR00530">
    <property type="entry name" value="AGP_acyltrn"/>
    <property type="match status" value="1"/>
</dbReference>
<organism evidence="10 11">
    <name type="scientific">Clostridium saccharobutylicum</name>
    <dbReference type="NCBI Taxonomy" id="169679"/>
    <lineage>
        <taxon>Bacteria</taxon>
        <taxon>Bacillati</taxon>
        <taxon>Bacillota</taxon>
        <taxon>Clostridia</taxon>
        <taxon>Eubacteriales</taxon>
        <taxon>Clostridiaceae</taxon>
        <taxon>Clostridium</taxon>
    </lineage>
</organism>
<dbReference type="PANTHER" id="PTHR10434">
    <property type="entry name" value="1-ACYL-SN-GLYCEROL-3-PHOSPHATE ACYLTRANSFERASE"/>
    <property type="match status" value="1"/>
</dbReference>
<comment type="similarity">
    <text evidence="2 7">Belongs to the 1-acyl-sn-glycerol-3-phosphate acyltransferase family.</text>
</comment>
<comment type="catalytic activity">
    <reaction evidence="7">
        <text>a 1-acyl-sn-glycero-3-phosphate + an acyl-CoA = a 1,2-diacyl-sn-glycero-3-phosphate + CoA</text>
        <dbReference type="Rhea" id="RHEA:19709"/>
        <dbReference type="ChEBI" id="CHEBI:57287"/>
        <dbReference type="ChEBI" id="CHEBI:57970"/>
        <dbReference type="ChEBI" id="CHEBI:58342"/>
        <dbReference type="ChEBI" id="CHEBI:58608"/>
        <dbReference type="EC" id="2.3.1.51"/>
    </reaction>
</comment>
<dbReference type="GO" id="GO:0003841">
    <property type="term" value="F:1-acylglycerol-3-phosphate O-acyltransferase activity"/>
    <property type="evidence" value="ECO:0007669"/>
    <property type="project" value="UniProtKB-UniRule"/>
</dbReference>
<dbReference type="GO" id="GO:0006654">
    <property type="term" value="P:phosphatidic acid biosynthetic process"/>
    <property type="evidence" value="ECO:0007669"/>
    <property type="project" value="TreeGrafter"/>
</dbReference>
<dbReference type="InterPro" id="IPR004552">
    <property type="entry name" value="AGP_acyltrans"/>
</dbReference>
<dbReference type="EMBL" id="LZYZ01000001">
    <property type="protein sequence ID" value="OOM16757.1"/>
    <property type="molecule type" value="Genomic_DNA"/>
</dbReference>
<comment type="domain">
    <text evidence="7">The HXXXXD motif is essential for acyltransferase activity and may constitute the binding site for the phosphate moiety of the glycerol-3-phosphate.</text>
</comment>
<dbReference type="GO" id="GO:0016020">
    <property type="term" value="C:membrane"/>
    <property type="evidence" value="ECO:0007669"/>
    <property type="project" value="InterPro"/>
</dbReference>
<evidence type="ECO:0000256" key="4">
    <source>
        <dbReference type="ARBA" id="ARBA00022679"/>
    </source>
</evidence>
<sequence length="237" mass="26922">MLRTIFFYPCIVISLIMVSIFKVKIKFITDNQERINYIHKVTSVWARFILKIAGAKVNIVGLENIPKNQTVLFVSNHQSNFDIPLLMGAIDIPKGFIAKKELEKWPIISTWMKYLNCIFMDRDNLRKSAQSIVEGINLLKGGYSMVIFPEGTRSKGKPVEEFKAGSFKLATKSKCPIIPLTINGTYKLLEGNNNRVKSASIELVIHPPIYVTSLNKDELEVLPETVYSIVNSSYKNY</sequence>
<protein>
    <recommendedName>
        <fullName evidence="7">1-acyl-sn-glycerol-3-phosphate acyltransferase</fullName>
        <ecNumber evidence="7">2.3.1.51</ecNumber>
    </recommendedName>
</protein>
<evidence type="ECO:0000313" key="11">
    <source>
        <dbReference type="Proteomes" id="UP000191154"/>
    </source>
</evidence>
<keyword evidence="7" id="KW-1208">Phospholipid metabolism</keyword>
<dbReference type="PANTHER" id="PTHR10434:SF64">
    <property type="entry name" value="1-ACYL-SN-GLYCEROL-3-PHOSPHATE ACYLTRANSFERASE-RELATED"/>
    <property type="match status" value="1"/>
</dbReference>
<keyword evidence="5 7" id="KW-0443">Lipid metabolism</keyword>
<gene>
    <name evidence="10" type="primary">plsC_1</name>
    <name evidence="10" type="ORF">CLOSAC_10520</name>
</gene>
<evidence type="ECO:0000259" key="9">
    <source>
        <dbReference type="SMART" id="SM00563"/>
    </source>
</evidence>
<evidence type="ECO:0000256" key="2">
    <source>
        <dbReference type="ARBA" id="ARBA00008655"/>
    </source>
</evidence>
<evidence type="ECO:0000256" key="8">
    <source>
        <dbReference type="SAM" id="Phobius"/>
    </source>
</evidence>
<dbReference type="CDD" id="cd07989">
    <property type="entry name" value="LPLAT_AGPAT-like"/>
    <property type="match status" value="1"/>
</dbReference>
<keyword evidence="8" id="KW-0812">Transmembrane</keyword>
<dbReference type="EC" id="2.3.1.51" evidence="7"/>
<dbReference type="Pfam" id="PF01553">
    <property type="entry name" value="Acyltransferase"/>
    <property type="match status" value="1"/>
</dbReference>
<accession>A0A1S8NK00</accession>
<keyword evidence="8" id="KW-1133">Transmembrane helix</keyword>
<dbReference type="STRING" id="169679.CSACC_44350"/>
<comment type="pathway">
    <text evidence="1">Lipid metabolism.</text>
</comment>
<dbReference type="InterPro" id="IPR002123">
    <property type="entry name" value="Plipid/glycerol_acylTrfase"/>
</dbReference>
<evidence type="ECO:0000256" key="5">
    <source>
        <dbReference type="ARBA" id="ARBA00023098"/>
    </source>
</evidence>
<keyword evidence="8" id="KW-0472">Membrane</keyword>
<dbReference type="RefSeq" id="WP_077864429.1">
    <property type="nucleotide sequence ID" value="NZ_LZYZ01000001.1"/>
</dbReference>
<dbReference type="SMART" id="SM00563">
    <property type="entry name" value="PlsC"/>
    <property type="match status" value="1"/>
</dbReference>
<reference evidence="10 11" key="1">
    <citation type="submission" date="2016-05" db="EMBL/GenBank/DDBJ databases">
        <title>Microbial solvent formation.</title>
        <authorList>
            <person name="Poehlein A."/>
            <person name="Montoya Solano J.D."/>
            <person name="Flitsch S."/>
            <person name="Krabben P."/>
            <person name="Duerre P."/>
            <person name="Daniel R."/>
        </authorList>
    </citation>
    <scope>NUCLEOTIDE SEQUENCE [LARGE SCALE GENOMIC DNA]</scope>
    <source>
        <strain evidence="10 11">L1-8</strain>
    </source>
</reference>
<evidence type="ECO:0000256" key="6">
    <source>
        <dbReference type="ARBA" id="ARBA00023315"/>
    </source>
</evidence>
<keyword evidence="3 7" id="KW-0444">Lipid biosynthesis</keyword>
<evidence type="ECO:0000256" key="1">
    <source>
        <dbReference type="ARBA" id="ARBA00005189"/>
    </source>
</evidence>
<dbReference type="AlphaFoldDB" id="A0A1S8NK00"/>
<dbReference type="Proteomes" id="UP000191154">
    <property type="component" value="Unassembled WGS sequence"/>
</dbReference>
<evidence type="ECO:0000256" key="7">
    <source>
        <dbReference type="RuleBase" id="RU361267"/>
    </source>
</evidence>
<comment type="caution">
    <text evidence="10">The sequence shown here is derived from an EMBL/GenBank/DDBJ whole genome shotgun (WGS) entry which is preliminary data.</text>
</comment>
<feature type="transmembrane region" description="Helical" evidence="8">
    <location>
        <begin position="6"/>
        <end position="25"/>
    </location>
</feature>
<keyword evidence="6 7" id="KW-0012">Acyltransferase</keyword>
<keyword evidence="4 7" id="KW-0808">Transferase</keyword>